<dbReference type="Proteomes" id="UP000199612">
    <property type="component" value="Unassembled WGS sequence"/>
</dbReference>
<dbReference type="InterPro" id="IPR001789">
    <property type="entry name" value="Sig_transdc_resp-reg_receiver"/>
</dbReference>
<dbReference type="SMART" id="SM00448">
    <property type="entry name" value="REC"/>
    <property type="match status" value="2"/>
</dbReference>
<organism evidence="8 9">
    <name type="scientific">Alkalibacterium subtropicum</name>
    <dbReference type="NCBI Taxonomy" id="753702"/>
    <lineage>
        <taxon>Bacteria</taxon>
        <taxon>Bacillati</taxon>
        <taxon>Bacillota</taxon>
        <taxon>Bacilli</taxon>
        <taxon>Lactobacillales</taxon>
        <taxon>Carnobacteriaceae</taxon>
        <taxon>Alkalibacterium</taxon>
    </lineage>
</organism>
<dbReference type="PROSITE" id="PS50894">
    <property type="entry name" value="HPT"/>
    <property type="match status" value="1"/>
</dbReference>
<feature type="domain" description="Response regulatory" evidence="5">
    <location>
        <begin position="134"/>
        <end position="248"/>
    </location>
</feature>
<dbReference type="EMBL" id="FOLT01000005">
    <property type="protein sequence ID" value="SFC32999.1"/>
    <property type="molecule type" value="Genomic_DNA"/>
</dbReference>
<dbReference type="InterPro" id="IPR008207">
    <property type="entry name" value="Sig_transdc_His_kin_Hpt_dom"/>
</dbReference>
<dbReference type="SMART" id="SM00267">
    <property type="entry name" value="GGDEF"/>
    <property type="match status" value="1"/>
</dbReference>
<dbReference type="GO" id="GO:0000160">
    <property type="term" value="P:phosphorelay signal transduction system"/>
    <property type="evidence" value="ECO:0007669"/>
    <property type="project" value="UniProtKB-KW"/>
</dbReference>
<dbReference type="PANTHER" id="PTHR44591:SF14">
    <property type="entry name" value="PROTEIN PILG"/>
    <property type="match status" value="1"/>
</dbReference>
<dbReference type="RefSeq" id="WP_091529706.1">
    <property type="nucleotide sequence ID" value="NZ_FOLT01000005.1"/>
</dbReference>
<evidence type="ECO:0000259" key="7">
    <source>
        <dbReference type="PROSITE" id="PS50894"/>
    </source>
</evidence>
<dbReference type="Pfam" id="PF00072">
    <property type="entry name" value="Response_reg"/>
    <property type="match status" value="2"/>
</dbReference>
<evidence type="ECO:0000313" key="8">
    <source>
        <dbReference type="EMBL" id="SFC32999.1"/>
    </source>
</evidence>
<dbReference type="Pfam" id="PF00990">
    <property type="entry name" value="GGDEF"/>
    <property type="match status" value="1"/>
</dbReference>
<evidence type="ECO:0000256" key="2">
    <source>
        <dbReference type="ARBA" id="ARBA00023012"/>
    </source>
</evidence>
<dbReference type="PANTHER" id="PTHR44591">
    <property type="entry name" value="STRESS RESPONSE REGULATOR PROTEIN 1"/>
    <property type="match status" value="1"/>
</dbReference>
<reference evidence="9" key="1">
    <citation type="submission" date="2016-10" db="EMBL/GenBank/DDBJ databases">
        <authorList>
            <person name="Varghese N."/>
            <person name="Submissions S."/>
        </authorList>
    </citation>
    <scope>NUCLEOTIDE SEQUENCE [LARGE SCALE GENOMIC DNA]</scope>
    <source>
        <strain evidence="9">DSM 23664</strain>
    </source>
</reference>
<dbReference type="PROSITE" id="PS50110">
    <property type="entry name" value="RESPONSE_REGULATORY"/>
    <property type="match status" value="2"/>
</dbReference>
<feature type="modified residue" description="4-aspartylphosphate" evidence="4">
    <location>
        <position position="480"/>
    </location>
</feature>
<feature type="domain" description="GGDEF" evidence="6">
    <location>
        <begin position="288"/>
        <end position="423"/>
    </location>
</feature>
<dbReference type="InterPro" id="IPR011006">
    <property type="entry name" value="CheY-like_superfamily"/>
</dbReference>
<feature type="domain" description="HPt" evidence="7">
    <location>
        <begin position="6"/>
        <end position="112"/>
    </location>
</feature>
<evidence type="ECO:0000313" key="9">
    <source>
        <dbReference type="Proteomes" id="UP000199612"/>
    </source>
</evidence>
<dbReference type="CDD" id="cd17574">
    <property type="entry name" value="REC_OmpR"/>
    <property type="match status" value="1"/>
</dbReference>
<gene>
    <name evidence="8" type="ORF">SAMN04488102_10520</name>
</gene>
<feature type="modified residue" description="Phosphohistidine" evidence="3">
    <location>
        <position position="52"/>
    </location>
</feature>
<dbReference type="InterPro" id="IPR043128">
    <property type="entry name" value="Rev_trsase/Diguanyl_cyclase"/>
</dbReference>
<protein>
    <submittedName>
        <fullName evidence="8">Diguanylate cyclase (GGDEF) domain-containing protein</fullName>
    </submittedName>
</protein>
<dbReference type="OrthoDB" id="9759607at2"/>
<dbReference type="Pfam" id="PF01627">
    <property type="entry name" value="Hpt"/>
    <property type="match status" value="1"/>
</dbReference>
<dbReference type="NCBIfam" id="TIGR00254">
    <property type="entry name" value="GGDEF"/>
    <property type="match status" value="1"/>
</dbReference>
<keyword evidence="2" id="KW-0902">Two-component regulatory system</keyword>
<dbReference type="InterPro" id="IPR029787">
    <property type="entry name" value="Nucleotide_cyclase"/>
</dbReference>
<dbReference type="PROSITE" id="PS50887">
    <property type="entry name" value="GGDEF"/>
    <property type="match status" value="1"/>
</dbReference>
<dbReference type="InterPro" id="IPR050595">
    <property type="entry name" value="Bact_response_regulator"/>
</dbReference>
<dbReference type="CDD" id="cd01949">
    <property type="entry name" value="GGDEF"/>
    <property type="match status" value="1"/>
</dbReference>
<dbReference type="CDD" id="cd00156">
    <property type="entry name" value="REC"/>
    <property type="match status" value="1"/>
</dbReference>
<evidence type="ECO:0000259" key="5">
    <source>
        <dbReference type="PROSITE" id="PS50110"/>
    </source>
</evidence>
<sequence>MNQEKLKEIIKKSQRKFLIEKNEQMTHISRNLISFLSNESDEDYEALYQFYHRVKGTAGTLELDGISSAAEEVETLLLNEKDRLASHPDYFSALIKGTGSLLFRIEQQLSEVLISAGDVTVPEGSKKHTKSSGTILVVDDDVSMLAFLEDLLKDQGYEVLVTHSGNDALEYMKNEKIDLALIDIVMPEKSGFDIYEEIVQMKTDTTIIFLTGLNIKEVRYEALRTGAETIYQKPVDPNELLAHINGTFKKRQITKQQQNLDELTGVFTRKHFVHRFEQEKERFIRNGDVFSVAFTDLDHFKAINDTHGHLYGDRVLIEFVKTIKRNMDDKCEVFRFGGDEFLILLPQTSGVEAKTVIDDIRLDLLSNVFYTSDDKVDLTLSFSSGIAEFKNKSQTKTTLLEAADKALYIAKEKGKNRVILQSETLRVAKNKILVVDDEQLLTNIIKTRLGYLGYDVDYAKDGQEALDRLSQRAYDLVLLDIMLPKVTGIEVLKKIKGVSLNAEPKIIMISGKHSEASVMESLKLGADDFFEKPFSLDVLEHKIKKILTT</sequence>
<proteinExistence type="predicted"/>
<accession>A0A1I1I980</accession>
<dbReference type="SUPFAM" id="SSF47226">
    <property type="entry name" value="Histidine-containing phosphotransfer domain, HPT domain"/>
    <property type="match status" value="1"/>
</dbReference>
<evidence type="ECO:0000256" key="3">
    <source>
        <dbReference type="PROSITE-ProRule" id="PRU00110"/>
    </source>
</evidence>
<dbReference type="Gene3D" id="3.30.70.270">
    <property type="match status" value="1"/>
</dbReference>
<dbReference type="STRING" id="753702.SAMN04488102_10520"/>
<evidence type="ECO:0000256" key="4">
    <source>
        <dbReference type="PROSITE-ProRule" id="PRU00169"/>
    </source>
</evidence>
<dbReference type="FunFam" id="3.30.70.270:FF:000001">
    <property type="entry name" value="Diguanylate cyclase domain protein"/>
    <property type="match status" value="1"/>
</dbReference>
<name>A0A1I1I980_9LACT</name>
<dbReference type="SUPFAM" id="SSF52172">
    <property type="entry name" value="CheY-like"/>
    <property type="match status" value="2"/>
</dbReference>
<dbReference type="AlphaFoldDB" id="A0A1I1I980"/>
<evidence type="ECO:0000259" key="6">
    <source>
        <dbReference type="PROSITE" id="PS50887"/>
    </source>
</evidence>
<feature type="domain" description="Response regulatory" evidence="5">
    <location>
        <begin position="431"/>
        <end position="547"/>
    </location>
</feature>
<dbReference type="SUPFAM" id="SSF55073">
    <property type="entry name" value="Nucleotide cyclase"/>
    <property type="match status" value="1"/>
</dbReference>
<feature type="modified residue" description="4-aspartylphosphate" evidence="4">
    <location>
        <position position="183"/>
    </location>
</feature>
<dbReference type="Gene3D" id="3.40.50.2300">
    <property type="match status" value="2"/>
</dbReference>
<dbReference type="Gene3D" id="1.20.120.160">
    <property type="entry name" value="HPT domain"/>
    <property type="match status" value="1"/>
</dbReference>
<dbReference type="InterPro" id="IPR036641">
    <property type="entry name" value="HPT_dom_sf"/>
</dbReference>
<keyword evidence="1 4" id="KW-0597">Phosphoprotein</keyword>
<keyword evidence="9" id="KW-1185">Reference proteome</keyword>
<dbReference type="InterPro" id="IPR000160">
    <property type="entry name" value="GGDEF_dom"/>
</dbReference>
<evidence type="ECO:0000256" key="1">
    <source>
        <dbReference type="ARBA" id="ARBA00022553"/>
    </source>
</evidence>